<dbReference type="EMBL" id="JADNYJ010000008">
    <property type="protein sequence ID" value="KAF8909630.1"/>
    <property type="molecule type" value="Genomic_DNA"/>
</dbReference>
<protein>
    <submittedName>
        <fullName evidence="2">Uncharacterized protein</fullName>
    </submittedName>
</protein>
<feature type="region of interest" description="Disordered" evidence="1">
    <location>
        <begin position="1"/>
        <end position="75"/>
    </location>
</feature>
<evidence type="ECO:0000313" key="2">
    <source>
        <dbReference type="EMBL" id="KAF8909630.1"/>
    </source>
</evidence>
<gene>
    <name evidence="2" type="ORF">CPB84DRAFT_1765031</name>
</gene>
<proteinExistence type="predicted"/>
<reference evidence="2" key="1">
    <citation type="submission" date="2020-11" db="EMBL/GenBank/DDBJ databases">
        <authorList>
            <consortium name="DOE Joint Genome Institute"/>
            <person name="Ahrendt S."/>
            <person name="Riley R."/>
            <person name="Andreopoulos W."/>
            <person name="LaButti K."/>
            <person name="Pangilinan J."/>
            <person name="Ruiz-duenas F.J."/>
            <person name="Barrasa J.M."/>
            <person name="Sanchez-Garcia M."/>
            <person name="Camarero S."/>
            <person name="Miyauchi S."/>
            <person name="Serrano A."/>
            <person name="Linde D."/>
            <person name="Babiker R."/>
            <person name="Drula E."/>
            <person name="Ayuso-Fernandez I."/>
            <person name="Pacheco R."/>
            <person name="Padilla G."/>
            <person name="Ferreira P."/>
            <person name="Barriuso J."/>
            <person name="Kellner H."/>
            <person name="Castanera R."/>
            <person name="Alfaro M."/>
            <person name="Ramirez L."/>
            <person name="Pisabarro A.G."/>
            <person name="Kuo A."/>
            <person name="Tritt A."/>
            <person name="Lipzen A."/>
            <person name="He G."/>
            <person name="Yan M."/>
            <person name="Ng V."/>
            <person name="Cullen D."/>
            <person name="Martin F."/>
            <person name="Rosso M.-N."/>
            <person name="Henrissat B."/>
            <person name="Hibbett D."/>
            <person name="Martinez A.T."/>
            <person name="Grigoriev I.V."/>
        </authorList>
    </citation>
    <scope>NUCLEOTIDE SEQUENCE</scope>
    <source>
        <strain evidence="2">AH 44721</strain>
    </source>
</reference>
<name>A0A9P5NX94_GYMJU</name>
<accession>A0A9P5NX94</accession>
<organism evidence="2 3">
    <name type="scientific">Gymnopilus junonius</name>
    <name type="common">Spectacular rustgill mushroom</name>
    <name type="synonym">Gymnopilus spectabilis subsp. junonius</name>
    <dbReference type="NCBI Taxonomy" id="109634"/>
    <lineage>
        <taxon>Eukaryota</taxon>
        <taxon>Fungi</taxon>
        <taxon>Dikarya</taxon>
        <taxon>Basidiomycota</taxon>
        <taxon>Agaricomycotina</taxon>
        <taxon>Agaricomycetes</taxon>
        <taxon>Agaricomycetidae</taxon>
        <taxon>Agaricales</taxon>
        <taxon>Agaricineae</taxon>
        <taxon>Hymenogastraceae</taxon>
        <taxon>Gymnopilus</taxon>
    </lineage>
</organism>
<feature type="compositionally biased region" description="Polar residues" evidence="1">
    <location>
        <begin position="63"/>
        <end position="75"/>
    </location>
</feature>
<comment type="caution">
    <text evidence="2">The sequence shown here is derived from an EMBL/GenBank/DDBJ whole genome shotgun (WGS) entry which is preliminary data.</text>
</comment>
<feature type="compositionally biased region" description="Basic and acidic residues" evidence="1">
    <location>
        <begin position="45"/>
        <end position="62"/>
    </location>
</feature>
<feature type="compositionally biased region" description="Basic and acidic residues" evidence="1">
    <location>
        <begin position="16"/>
        <end position="37"/>
    </location>
</feature>
<dbReference type="Proteomes" id="UP000724874">
    <property type="component" value="Unassembled WGS sequence"/>
</dbReference>
<keyword evidence="3" id="KW-1185">Reference proteome</keyword>
<evidence type="ECO:0000313" key="3">
    <source>
        <dbReference type="Proteomes" id="UP000724874"/>
    </source>
</evidence>
<sequence>MSDFKRRQAAAVSEHAGGDSEDRITAEDEEVAERKYIEASVNHSGTEENKRSRYKEVPDTHSRLSASSLYFPSRG</sequence>
<dbReference type="AlphaFoldDB" id="A0A9P5NX94"/>
<evidence type="ECO:0000256" key="1">
    <source>
        <dbReference type="SAM" id="MobiDB-lite"/>
    </source>
</evidence>